<sequence>MQKLQLHLVTWFRLELPCHSFLQAITSFQSQLRKPKRKDDKHLRRNSMNRRNILVLGLSAVIATALSQAGLSQSDLLIGTWKLNLEKSKYSPGPPPKSQTLNFQRAGQDLQNTAETIDAQDQATKIVFMHIYDGKPHPTTGNPLFDATTYTRVDDHHVKWVRSKADKPVQTGTNEISADGKTFTVSTEGIGPNGQPISSVGVYEKQ</sequence>
<evidence type="ECO:0000313" key="4">
    <source>
        <dbReference type="Proteomes" id="UP000193884"/>
    </source>
</evidence>
<evidence type="ECO:0000256" key="2">
    <source>
        <dbReference type="SAM" id="Phobius"/>
    </source>
</evidence>
<keyword evidence="2" id="KW-0812">Transmembrane</keyword>
<dbReference type="EMBL" id="NAFK01000151">
    <property type="protein sequence ID" value="OSJ30932.1"/>
    <property type="molecule type" value="Genomic_DNA"/>
</dbReference>
<name>A0ABX3X630_9BRAD</name>
<organism evidence="3 4">
    <name type="scientific">Bradyrhizobium canariense</name>
    <dbReference type="NCBI Taxonomy" id="255045"/>
    <lineage>
        <taxon>Bacteria</taxon>
        <taxon>Pseudomonadati</taxon>
        <taxon>Pseudomonadota</taxon>
        <taxon>Alphaproteobacteria</taxon>
        <taxon>Hyphomicrobiales</taxon>
        <taxon>Nitrobacteraceae</taxon>
        <taxon>Bradyrhizobium</taxon>
    </lineage>
</organism>
<keyword evidence="4" id="KW-1185">Reference proteome</keyword>
<comment type="caution">
    <text evidence="3">The sequence shown here is derived from an EMBL/GenBank/DDBJ whole genome shotgun (WGS) entry which is preliminary data.</text>
</comment>
<evidence type="ECO:0000256" key="1">
    <source>
        <dbReference type="SAM" id="MobiDB-lite"/>
    </source>
</evidence>
<accession>A0ABX3X630</accession>
<feature type="region of interest" description="Disordered" evidence="1">
    <location>
        <begin position="170"/>
        <end position="206"/>
    </location>
</feature>
<dbReference type="Proteomes" id="UP000193884">
    <property type="component" value="Unassembled WGS sequence"/>
</dbReference>
<keyword evidence="2" id="KW-1133">Transmembrane helix</keyword>
<evidence type="ECO:0008006" key="5">
    <source>
        <dbReference type="Google" id="ProtNLM"/>
    </source>
</evidence>
<proteinExistence type="predicted"/>
<protein>
    <recommendedName>
        <fullName evidence="5">Lipocalin-like domain-containing protein</fullName>
    </recommendedName>
</protein>
<keyword evidence="2" id="KW-0472">Membrane</keyword>
<gene>
    <name evidence="3" type="ORF">BST63_11260</name>
</gene>
<evidence type="ECO:0000313" key="3">
    <source>
        <dbReference type="EMBL" id="OSJ30932.1"/>
    </source>
</evidence>
<reference evidence="3 4" key="1">
    <citation type="submission" date="2017-03" db="EMBL/GenBank/DDBJ databases">
        <title>Whole genome sequences of fourteen strains of Bradyrhizobium canariense and one strain of Bradyrhizobium japonicum isolated from Lupinus (Papilionoideae: Genisteae) species in Algeria.</title>
        <authorList>
            <person name="Crovadore J."/>
            <person name="Chekireb D."/>
            <person name="Brachmann A."/>
            <person name="Chablais R."/>
            <person name="Cochard B."/>
            <person name="Lefort F."/>
        </authorList>
    </citation>
    <scope>NUCLEOTIDE SEQUENCE [LARGE SCALE GENOMIC DNA]</scope>
    <source>
        <strain evidence="3 4">UBMAN05</strain>
    </source>
</reference>
<feature type="transmembrane region" description="Helical" evidence="2">
    <location>
        <begin position="53"/>
        <end position="71"/>
    </location>
</feature>